<dbReference type="Proteomes" id="UP000316095">
    <property type="component" value="Unassembled WGS sequence"/>
</dbReference>
<dbReference type="RefSeq" id="WP_146501979.1">
    <property type="nucleotide sequence ID" value="NZ_SJPG01000001.1"/>
</dbReference>
<keyword evidence="2" id="KW-1185">Reference proteome</keyword>
<dbReference type="EMBL" id="SJPG01000001">
    <property type="protein sequence ID" value="TWT59788.1"/>
    <property type="molecule type" value="Genomic_DNA"/>
</dbReference>
<name>A0A5C5XAI3_9PLAN</name>
<organism evidence="1 2">
    <name type="scientific">Rubinisphaera italica</name>
    <dbReference type="NCBI Taxonomy" id="2527969"/>
    <lineage>
        <taxon>Bacteria</taxon>
        <taxon>Pseudomonadati</taxon>
        <taxon>Planctomycetota</taxon>
        <taxon>Planctomycetia</taxon>
        <taxon>Planctomycetales</taxon>
        <taxon>Planctomycetaceae</taxon>
        <taxon>Rubinisphaera</taxon>
    </lineage>
</organism>
<accession>A0A5C5XAI3</accession>
<evidence type="ECO:0000313" key="2">
    <source>
        <dbReference type="Proteomes" id="UP000316095"/>
    </source>
</evidence>
<dbReference type="AlphaFoldDB" id="A0A5C5XAI3"/>
<protein>
    <submittedName>
        <fullName evidence="1">Uncharacterized protein</fullName>
    </submittedName>
</protein>
<comment type="caution">
    <text evidence="1">The sequence shown here is derived from an EMBL/GenBank/DDBJ whole genome shotgun (WGS) entry which is preliminary data.</text>
</comment>
<gene>
    <name evidence="1" type="ORF">Pan54_04980</name>
</gene>
<evidence type="ECO:0000313" key="1">
    <source>
        <dbReference type="EMBL" id="TWT59788.1"/>
    </source>
</evidence>
<reference evidence="1 2" key="1">
    <citation type="submission" date="2019-02" db="EMBL/GenBank/DDBJ databases">
        <title>Deep-cultivation of Planctomycetes and their phenomic and genomic characterization uncovers novel biology.</title>
        <authorList>
            <person name="Wiegand S."/>
            <person name="Jogler M."/>
            <person name="Boedeker C."/>
            <person name="Pinto D."/>
            <person name="Vollmers J."/>
            <person name="Rivas-Marin E."/>
            <person name="Kohn T."/>
            <person name="Peeters S.H."/>
            <person name="Heuer A."/>
            <person name="Rast P."/>
            <person name="Oberbeckmann S."/>
            <person name="Bunk B."/>
            <person name="Jeske O."/>
            <person name="Meyerdierks A."/>
            <person name="Storesund J.E."/>
            <person name="Kallscheuer N."/>
            <person name="Luecker S."/>
            <person name="Lage O.M."/>
            <person name="Pohl T."/>
            <person name="Merkel B.J."/>
            <person name="Hornburger P."/>
            <person name="Mueller R.-W."/>
            <person name="Bruemmer F."/>
            <person name="Labrenz M."/>
            <person name="Spormann A.M."/>
            <person name="Op Den Camp H."/>
            <person name="Overmann J."/>
            <person name="Amann R."/>
            <person name="Jetten M.S.M."/>
            <person name="Mascher T."/>
            <person name="Medema M.H."/>
            <person name="Devos D.P."/>
            <person name="Kaster A.-K."/>
            <person name="Ovreas L."/>
            <person name="Rohde M."/>
            <person name="Galperin M.Y."/>
            <person name="Jogler C."/>
        </authorList>
    </citation>
    <scope>NUCLEOTIDE SEQUENCE [LARGE SCALE GENOMIC DNA]</scope>
    <source>
        <strain evidence="1 2">Pan54</strain>
    </source>
</reference>
<sequence length="162" mass="18482">MNHIAFCLRRVNAASESPEVQDYFALDIYVDDRNLLEHVRECEEPFASAEGHPDLAGKYEALPADSILPDLSGDQEEKMSFYDCECGCFGCWPLRARISKFQNVITWSEFEQSHRGPESKASWWRYDKLGPFEFNVDQYVAALAEANTKLQTGGESGKDHHR</sequence>
<proteinExistence type="predicted"/>
<dbReference type="OrthoDB" id="342114at2"/>